<proteinExistence type="predicted"/>
<feature type="region of interest" description="Disordered" evidence="1">
    <location>
        <begin position="79"/>
        <end position="126"/>
    </location>
</feature>
<protein>
    <submittedName>
        <fullName evidence="3">Uncharacterized protein</fullName>
    </submittedName>
</protein>
<evidence type="ECO:0000313" key="3">
    <source>
        <dbReference type="WBParaSite" id="PDA_v2.g4806.t1"/>
    </source>
</evidence>
<reference evidence="3" key="1">
    <citation type="submission" date="2022-11" db="UniProtKB">
        <authorList>
            <consortium name="WormBaseParasite"/>
        </authorList>
    </citation>
    <scope>IDENTIFICATION</scope>
</reference>
<accession>A0A914QMG9</accession>
<keyword evidence="2" id="KW-1185">Reference proteome</keyword>
<dbReference type="WBParaSite" id="PDA_v2.g4806.t1">
    <property type="protein sequence ID" value="PDA_v2.g4806.t1"/>
    <property type="gene ID" value="PDA_v2.g4806"/>
</dbReference>
<organism evidence="2 3">
    <name type="scientific">Panagrolaimus davidi</name>
    <dbReference type="NCBI Taxonomy" id="227884"/>
    <lineage>
        <taxon>Eukaryota</taxon>
        <taxon>Metazoa</taxon>
        <taxon>Ecdysozoa</taxon>
        <taxon>Nematoda</taxon>
        <taxon>Chromadorea</taxon>
        <taxon>Rhabditida</taxon>
        <taxon>Tylenchina</taxon>
        <taxon>Panagrolaimomorpha</taxon>
        <taxon>Panagrolaimoidea</taxon>
        <taxon>Panagrolaimidae</taxon>
        <taxon>Panagrolaimus</taxon>
    </lineage>
</organism>
<feature type="compositionally biased region" description="Low complexity" evidence="1">
    <location>
        <begin position="83"/>
        <end position="92"/>
    </location>
</feature>
<sequence>MITVIFRTEKDREDGSLKIAQKFSKVVKINASWNELSKLDSELQLAADRLEIKKSRQLTITVTCSKDIVNVRLALDDKEHVSTKSSKPSTPTKQKEEKEVEKIQDEITDKSQKNVETAEVGTQTESWNEKMMRECALVSSWALLIKQKEKK</sequence>
<evidence type="ECO:0000313" key="2">
    <source>
        <dbReference type="Proteomes" id="UP000887578"/>
    </source>
</evidence>
<dbReference type="Proteomes" id="UP000887578">
    <property type="component" value="Unplaced"/>
</dbReference>
<dbReference type="AlphaFoldDB" id="A0A914QMG9"/>
<name>A0A914QMG9_9BILA</name>
<feature type="compositionally biased region" description="Basic and acidic residues" evidence="1">
    <location>
        <begin position="93"/>
        <end position="113"/>
    </location>
</feature>
<evidence type="ECO:0000256" key="1">
    <source>
        <dbReference type="SAM" id="MobiDB-lite"/>
    </source>
</evidence>